<sequence>MPIAQTRLETLQVCKLLQCVREKDKESIEKMTLHGVPHLVNYNDPNDGLTALGVAATSNDDDMIRFLLLLGAHPDVMDFKGRSAAMRAAEYGHVECL</sequence>
<dbReference type="Proteomes" id="UP000596742">
    <property type="component" value="Unassembled WGS sequence"/>
</dbReference>
<comment type="caution">
    <text evidence="2">The sequence shown here is derived from an EMBL/GenBank/DDBJ whole genome shotgun (WGS) entry which is preliminary data.</text>
</comment>
<dbReference type="AlphaFoldDB" id="A0A8B6D9E0"/>
<accession>A0A8B6D9E0</accession>
<dbReference type="Pfam" id="PF12796">
    <property type="entry name" value="Ank_2"/>
    <property type="match status" value="1"/>
</dbReference>
<dbReference type="PANTHER" id="PTHR24127">
    <property type="entry name" value="ANKYRIN REPEAT AND EF-HAND DOMAIN-CONTAINING PROTEIN 1"/>
    <property type="match status" value="1"/>
</dbReference>
<dbReference type="Gene3D" id="1.25.40.20">
    <property type="entry name" value="Ankyrin repeat-containing domain"/>
    <property type="match status" value="1"/>
</dbReference>
<dbReference type="InterPro" id="IPR002110">
    <property type="entry name" value="Ankyrin_rpt"/>
</dbReference>
<dbReference type="OrthoDB" id="539213at2759"/>
<dbReference type="InterPro" id="IPR036770">
    <property type="entry name" value="Ankyrin_rpt-contain_sf"/>
</dbReference>
<evidence type="ECO:0000256" key="1">
    <source>
        <dbReference type="PROSITE-ProRule" id="PRU00023"/>
    </source>
</evidence>
<keyword evidence="3" id="KW-1185">Reference proteome</keyword>
<dbReference type="InterPro" id="IPR052801">
    <property type="entry name" value="Ankyrin-EF-hand"/>
</dbReference>
<reference evidence="2" key="1">
    <citation type="submission" date="2018-11" db="EMBL/GenBank/DDBJ databases">
        <authorList>
            <person name="Alioto T."/>
            <person name="Alioto T."/>
        </authorList>
    </citation>
    <scope>NUCLEOTIDE SEQUENCE</scope>
</reference>
<organism evidence="2 3">
    <name type="scientific">Mytilus galloprovincialis</name>
    <name type="common">Mediterranean mussel</name>
    <dbReference type="NCBI Taxonomy" id="29158"/>
    <lineage>
        <taxon>Eukaryota</taxon>
        <taxon>Metazoa</taxon>
        <taxon>Spiralia</taxon>
        <taxon>Lophotrochozoa</taxon>
        <taxon>Mollusca</taxon>
        <taxon>Bivalvia</taxon>
        <taxon>Autobranchia</taxon>
        <taxon>Pteriomorphia</taxon>
        <taxon>Mytilida</taxon>
        <taxon>Mytiloidea</taxon>
        <taxon>Mytilidae</taxon>
        <taxon>Mytilinae</taxon>
        <taxon>Mytilus</taxon>
    </lineage>
</organism>
<evidence type="ECO:0000313" key="2">
    <source>
        <dbReference type="EMBL" id="VDI15449.1"/>
    </source>
</evidence>
<keyword evidence="1" id="KW-0040">ANK repeat</keyword>
<dbReference type="PROSITE" id="PS50088">
    <property type="entry name" value="ANK_REPEAT"/>
    <property type="match status" value="1"/>
</dbReference>
<evidence type="ECO:0000313" key="3">
    <source>
        <dbReference type="Proteomes" id="UP000596742"/>
    </source>
</evidence>
<name>A0A8B6D9E0_MYTGA</name>
<dbReference type="EMBL" id="UYJE01002989">
    <property type="protein sequence ID" value="VDI15449.1"/>
    <property type="molecule type" value="Genomic_DNA"/>
</dbReference>
<dbReference type="PROSITE" id="PS50297">
    <property type="entry name" value="ANK_REP_REGION"/>
    <property type="match status" value="1"/>
</dbReference>
<feature type="repeat" description="ANK" evidence="1">
    <location>
        <begin position="47"/>
        <end position="79"/>
    </location>
</feature>
<dbReference type="SUPFAM" id="SSF48403">
    <property type="entry name" value="Ankyrin repeat"/>
    <property type="match status" value="1"/>
</dbReference>
<dbReference type="PANTHER" id="PTHR24127:SF1">
    <property type="entry name" value="ANKYRIN REPEAT AND EF-HAND DOMAIN-CONTAINING PROTEIN 1"/>
    <property type="match status" value="1"/>
</dbReference>
<proteinExistence type="predicted"/>
<protein>
    <submittedName>
        <fullName evidence="2">Uncharacterized protein</fullName>
    </submittedName>
</protein>
<gene>
    <name evidence="2" type="ORF">MGAL_10B024560</name>
</gene>
<feature type="non-terminal residue" evidence="2">
    <location>
        <position position="97"/>
    </location>
</feature>